<dbReference type="Proteomes" id="UP000195667">
    <property type="component" value="Unassembled WGS sequence"/>
</dbReference>
<dbReference type="AlphaFoldDB" id="A0A1R4H5C6"/>
<dbReference type="InterPro" id="IPR011335">
    <property type="entry name" value="Restrct_endonuc-II-like"/>
</dbReference>
<accession>A0A1R4H5C6</accession>
<proteinExistence type="predicted"/>
<evidence type="ECO:0000313" key="1">
    <source>
        <dbReference type="EMBL" id="SJM91463.1"/>
    </source>
</evidence>
<dbReference type="SUPFAM" id="SSF52980">
    <property type="entry name" value="Restriction endonuclease-like"/>
    <property type="match status" value="1"/>
</dbReference>
<name>A0A1R4H5C6_9GAMM</name>
<sequence>MTDDELKALVASLAVAQRETDEQITSLIVAQRETAEQMKHTDEQMQRTAEQMQRNDKLLTEKLDRIGITLGNIGQNQGDVAEEFFLQSLLKDNHLGSIRFDDITKNMQKHRGKIQEEYDLVMTNGTALGIVEVKYKAHTHDLDKLDRKMKHFKQLFPIYQHYKQYGAIASFHINDDAKEEALKRGYFVLQRSGDVVHTESGEHLRVL</sequence>
<keyword evidence="2" id="KW-1185">Reference proteome</keyword>
<organism evidence="1 2">
    <name type="scientific">Crenothrix polyspora</name>
    <dbReference type="NCBI Taxonomy" id="360316"/>
    <lineage>
        <taxon>Bacteria</taxon>
        <taxon>Pseudomonadati</taxon>
        <taxon>Pseudomonadota</taxon>
        <taxon>Gammaproteobacteria</taxon>
        <taxon>Methylococcales</taxon>
        <taxon>Crenotrichaceae</taxon>
        <taxon>Crenothrix</taxon>
    </lineage>
</organism>
<dbReference type="EMBL" id="FUKI01000092">
    <property type="protein sequence ID" value="SJM91463.1"/>
    <property type="molecule type" value="Genomic_DNA"/>
</dbReference>
<protein>
    <submittedName>
        <fullName evidence="1">Uncharacterized protein</fullName>
    </submittedName>
</protein>
<dbReference type="OrthoDB" id="5570142at2"/>
<gene>
    <name evidence="1" type="ORF">CRENPOLYSF1_190098</name>
</gene>
<evidence type="ECO:0000313" key="2">
    <source>
        <dbReference type="Proteomes" id="UP000195667"/>
    </source>
</evidence>
<dbReference type="RefSeq" id="WP_087142962.1">
    <property type="nucleotide sequence ID" value="NZ_FUKI01000092.1"/>
</dbReference>
<reference evidence="2" key="1">
    <citation type="submission" date="2017-02" db="EMBL/GenBank/DDBJ databases">
        <authorList>
            <person name="Daims H."/>
        </authorList>
    </citation>
    <scope>NUCLEOTIDE SEQUENCE [LARGE SCALE GENOMIC DNA]</scope>
</reference>